<dbReference type="RefSeq" id="WP_015790672.1">
    <property type="nucleotide sequence ID" value="NC_013158.1"/>
</dbReference>
<gene>
    <name evidence="2" type="ordered locus">Huta_2949</name>
</gene>
<feature type="domain" description="YcaO" evidence="1">
    <location>
        <begin position="235"/>
        <end position="570"/>
    </location>
</feature>
<dbReference type="PROSITE" id="PS51664">
    <property type="entry name" value="YCAO"/>
    <property type="match status" value="1"/>
</dbReference>
<dbReference type="Gene3D" id="3.30.1330.230">
    <property type="match status" value="1"/>
</dbReference>
<dbReference type="PANTHER" id="PTHR37809">
    <property type="entry name" value="RIBOSOMAL PROTEIN S12 METHYLTHIOTRANSFERASE ACCESSORY FACTOR YCAO"/>
    <property type="match status" value="1"/>
</dbReference>
<proteinExistence type="predicted"/>
<dbReference type="AlphaFoldDB" id="C7NSJ4"/>
<sequence>MTVGLVGAGPAADAVESALSDVEGAVETAAPDEIDEYELAIVIEVAGANAFEQANQRAIQTGTSWIAIELGGVGGVPVVDAAITGFGPETACYECLRKRVRANVDPTEEPTKAPPPTTARFAGAVAGRAAASTLDRSVDGPEVVGFVREIPDATRRLLSVPHCECGSEPSRTIDRTTADRDLEATIGRAEQGLDDRVGIVQEVGEIESFPAPYYLARNGDTEGFSDVSSTGPAAGVDVDWNGALMKALGEAYERYSAGVYRTDRLQTASVEELDNPIAPSAFVTPEPPESDSIEWIEGENLATSQSVQVPASVAMYPPAGDRFRPANTTGLGFGNATVEALLSGLYEVIERDAAMLSWYSTFEPLALDVGDGAFETLARRVRTEGLSVTPLLLTQDVDVPVVAVAVHRADGDWPRFALGSGAHLDPAAAARSALAEAVQNWFELRQMGPDGAADAGGAIGEYAAFPDIVADFVDAAGTVSADAVAPDEPLAGSEALSTVVDRVTAAGLSPYAVRLTPRDVEAMGFEAVRVLVPSAQPLFLGEPYFGDRLETVSDRLGFEARPDRPFHPFP</sequence>
<keyword evidence="3" id="KW-1185">Reference proteome</keyword>
<evidence type="ECO:0000259" key="1">
    <source>
        <dbReference type="PROSITE" id="PS51664"/>
    </source>
</evidence>
<protein>
    <recommendedName>
        <fullName evidence="1">YcaO domain-containing protein</fullName>
    </recommendedName>
</protein>
<dbReference type="InterPro" id="IPR027624">
    <property type="entry name" value="TOMM_cyclo_SagD"/>
</dbReference>
<dbReference type="NCBIfam" id="TIGR03604">
    <property type="entry name" value="TOMM_cyclo_SagD"/>
    <property type="match status" value="1"/>
</dbReference>
<dbReference type="Gene3D" id="3.40.50.720">
    <property type="entry name" value="NAD(P)-binding Rossmann-like Domain"/>
    <property type="match status" value="1"/>
</dbReference>
<dbReference type="PANTHER" id="PTHR37809:SF1">
    <property type="entry name" value="RIBOSOMAL PROTEIN S12 METHYLTHIOTRANSFERASE ACCESSORY FACTOR YCAO"/>
    <property type="match status" value="1"/>
</dbReference>
<dbReference type="STRING" id="519442.Huta_2949"/>
<dbReference type="NCBIfam" id="TIGR00702">
    <property type="entry name" value="YcaO-type kinase domain"/>
    <property type="match status" value="1"/>
</dbReference>
<dbReference type="OrthoDB" id="7433at2157"/>
<accession>C7NSJ4</accession>
<dbReference type="eggNOG" id="arCOG02882">
    <property type="taxonomic scope" value="Archaea"/>
</dbReference>
<dbReference type="InterPro" id="IPR003776">
    <property type="entry name" value="YcaO-like_dom"/>
</dbReference>
<evidence type="ECO:0000313" key="3">
    <source>
        <dbReference type="Proteomes" id="UP000002071"/>
    </source>
</evidence>
<dbReference type="Proteomes" id="UP000002071">
    <property type="component" value="Chromosome"/>
</dbReference>
<reference evidence="2 3" key="1">
    <citation type="journal article" date="2009" name="Stand. Genomic Sci.">
        <title>Complete genome sequence of Halorhabdus utahensis type strain (AX-2).</title>
        <authorList>
            <person name="Anderson I."/>
            <person name="Tindall B.J."/>
            <person name="Pomrenke H."/>
            <person name="Goker M."/>
            <person name="Lapidus A."/>
            <person name="Nolan M."/>
            <person name="Copeland A."/>
            <person name="Glavina Del Rio T."/>
            <person name="Chen F."/>
            <person name="Tice H."/>
            <person name="Cheng J.F."/>
            <person name="Lucas S."/>
            <person name="Chertkov O."/>
            <person name="Bruce D."/>
            <person name="Brettin T."/>
            <person name="Detter J.C."/>
            <person name="Han C."/>
            <person name="Goodwin L."/>
            <person name="Land M."/>
            <person name="Hauser L."/>
            <person name="Chang Y.J."/>
            <person name="Jeffries C.D."/>
            <person name="Pitluck S."/>
            <person name="Pati A."/>
            <person name="Mavromatis K."/>
            <person name="Ivanova N."/>
            <person name="Ovchinnikova G."/>
            <person name="Chen A."/>
            <person name="Palaniappan K."/>
            <person name="Chain P."/>
            <person name="Rohde M."/>
            <person name="Bristow J."/>
            <person name="Eisen J.A."/>
            <person name="Markowitz V."/>
            <person name="Hugenholtz P."/>
            <person name="Kyrpides N.C."/>
            <person name="Klenk H.P."/>
        </authorList>
    </citation>
    <scope>NUCLEOTIDE SEQUENCE [LARGE SCALE GENOMIC DNA]</scope>
    <source>
        <strain evidence="3">DSM 12940 / JCM 11049 / AX-2</strain>
    </source>
</reference>
<dbReference type="KEGG" id="hut:Huta_2949"/>
<dbReference type="HOGENOM" id="CLU_020793_2_1_2"/>
<evidence type="ECO:0000313" key="2">
    <source>
        <dbReference type="EMBL" id="ACV13110.1"/>
    </source>
</evidence>
<dbReference type="GeneID" id="8385258"/>
<organism evidence="2 3">
    <name type="scientific">Halorhabdus utahensis (strain DSM 12940 / JCM 11049 / AX-2)</name>
    <dbReference type="NCBI Taxonomy" id="519442"/>
    <lineage>
        <taxon>Archaea</taxon>
        <taxon>Methanobacteriati</taxon>
        <taxon>Methanobacteriota</taxon>
        <taxon>Stenosarchaea group</taxon>
        <taxon>Halobacteria</taxon>
        <taxon>Halobacteriales</taxon>
        <taxon>Haloarculaceae</taxon>
        <taxon>Halorhabdus</taxon>
    </lineage>
</organism>
<dbReference type="EMBL" id="CP001687">
    <property type="protein sequence ID" value="ACV13110.1"/>
    <property type="molecule type" value="Genomic_DNA"/>
</dbReference>
<name>C7NSJ4_HALUD</name>
<dbReference type="Pfam" id="PF02624">
    <property type="entry name" value="YcaO"/>
    <property type="match status" value="1"/>
</dbReference>